<proteinExistence type="predicted"/>
<reference evidence="2" key="1">
    <citation type="submission" date="2014-11" db="EMBL/GenBank/DDBJ databases">
        <authorList>
            <person name="Amaro Gonzalez C."/>
        </authorList>
    </citation>
    <scope>NUCLEOTIDE SEQUENCE</scope>
</reference>
<dbReference type="AlphaFoldDB" id="A0A0E9VLC8"/>
<name>A0A0E9VLC8_ANGAN</name>
<evidence type="ECO:0000256" key="1">
    <source>
        <dbReference type="SAM" id="MobiDB-lite"/>
    </source>
</evidence>
<organism evidence="2">
    <name type="scientific">Anguilla anguilla</name>
    <name type="common">European freshwater eel</name>
    <name type="synonym">Muraena anguilla</name>
    <dbReference type="NCBI Taxonomy" id="7936"/>
    <lineage>
        <taxon>Eukaryota</taxon>
        <taxon>Metazoa</taxon>
        <taxon>Chordata</taxon>
        <taxon>Craniata</taxon>
        <taxon>Vertebrata</taxon>
        <taxon>Euteleostomi</taxon>
        <taxon>Actinopterygii</taxon>
        <taxon>Neopterygii</taxon>
        <taxon>Teleostei</taxon>
        <taxon>Anguilliformes</taxon>
        <taxon>Anguillidae</taxon>
        <taxon>Anguilla</taxon>
    </lineage>
</organism>
<dbReference type="EMBL" id="GBXM01030549">
    <property type="protein sequence ID" value="JAH78028.1"/>
    <property type="molecule type" value="Transcribed_RNA"/>
</dbReference>
<protein>
    <submittedName>
        <fullName evidence="2">Uncharacterized protein</fullName>
    </submittedName>
</protein>
<accession>A0A0E9VLC8</accession>
<sequence length="62" mass="6911">MSHQRHFHSRACLSNPMNPSVHQNLGAQGYVKIRIPKRSKTDRGFSSFSDRSLSPFAAVPGD</sequence>
<feature type="region of interest" description="Disordered" evidence="1">
    <location>
        <begin position="40"/>
        <end position="62"/>
    </location>
</feature>
<reference evidence="2" key="2">
    <citation type="journal article" date="2015" name="Fish Shellfish Immunol.">
        <title>Early steps in the European eel (Anguilla anguilla)-Vibrio vulnificus interaction in the gills: Role of the RtxA13 toxin.</title>
        <authorList>
            <person name="Callol A."/>
            <person name="Pajuelo D."/>
            <person name="Ebbesson L."/>
            <person name="Teles M."/>
            <person name="MacKenzie S."/>
            <person name="Amaro C."/>
        </authorList>
    </citation>
    <scope>NUCLEOTIDE SEQUENCE</scope>
</reference>
<feature type="region of interest" description="Disordered" evidence="1">
    <location>
        <begin position="1"/>
        <end position="20"/>
    </location>
</feature>
<evidence type="ECO:0000313" key="2">
    <source>
        <dbReference type="EMBL" id="JAH78028.1"/>
    </source>
</evidence>